<dbReference type="InterPro" id="IPR051802">
    <property type="entry name" value="YfhM-like"/>
</dbReference>
<dbReference type="SMART" id="SM01360">
    <property type="entry name" value="A2M"/>
    <property type="match status" value="1"/>
</dbReference>
<dbReference type="Pfam" id="PF17973">
    <property type="entry name" value="bMG10"/>
    <property type="match status" value="1"/>
</dbReference>
<organism evidence="2 3">
    <name type="scientific">Chitinophaga flava</name>
    <dbReference type="NCBI Taxonomy" id="2259036"/>
    <lineage>
        <taxon>Bacteria</taxon>
        <taxon>Pseudomonadati</taxon>
        <taxon>Bacteroidota</taxon>
        <taxon>Chitinophagia</taxon>
        <taxon>Chitinophagales</taxon>
        <taxon>Chitinophagaceae</taxon>
        <taxon>Chitinophaga</taxon>
    </lineage>
</organism>
<reference evidence="2 3" key="1">
    <citation type="submission" date="2018-05" db="EMBL/GenBank/DDBJ databases">
        <title>Chitinophaga sp. K3CV102501T nov., isolated from isolated from a monsoon evergreen broad-leaved forest soil.</title>
        <authorList>
            <person name="Lv Y."/>
        </authorList>
    </citation>
    <scope>NUCLEOTIDE SEQUENCE [LARGE SCALE GENOMIC DNA]</scope>
    <source>
        <strain evidence="2 3">GDMCC 1.1325</strain>
    </source>
</reference>
<dbReference type="PANTHER" id="PTHR40094">
    <property type="entry name" value="ALPHA-2-MACROGLOBULIN HOMOLOG"/>
    <property type="match status" value="1"/>
</dbReference>
<dbReference type="InterPro" id="IPR001599">
    <property type="entry name" value="Macroglobln_a2"/>
</dbReference>
<dbReference type="Gene3D" id="2.20.130.20">
    <property type="match status" value="1"/>
</dbReference>
<dbReference type="Pfam" id="PF00207">
    <property type="entry name" value="A2M"/>
    <property type="match status" value="1"/>
</dbReference>
<comment type="caution">
    <text evidence="2">The sequence shown here is derived from an EMBL/GenBank/DDBJ whole genome shotgun (WGS) entry which is preliminary data.</text>
</comment>
<dbReference type="Pfam" id="PF13715">
    <property type="entry name" value="CarbopepD_reg_2"/>
    <property type="match status" value="1"/>
</dbReference>
<dbReference type="Proteomes" id="UP000253410">
    <property type="component" value="Unassembled WGS sequence"/>
</dbReference>
<dbReference type="InterPro" id="IPR008969">
    <property type="entry name" value="CarboxyPept-like_regulatory"/>
</dbReference>
<dbReference type="Gene3D" id="2.60.40.1120">
    <property type="entry name" value="Carboxypeptidase-like, regulatory domain"/>
    <property type="match status" value="1"/>
</dbReference>
<dbReference type="Gene3D" id="1.50.10.20">
    <property type="match status" value="1"/>
</dbReference>
<dbReference type="SUPFAM" id="SSF49464">
    <property type="entry name" value="Carboxypeptidase regulatory domain-like"/>
    <property type="match status" value="1"/>
</dbReference>
<dbReference type="SUPFAM" id="SSF48239">
    <property type="entry name" value="Terpenoid cyclases/Protein prenyltransferases"/>
    <property type="match status" value="1"/>
</dbReference>
<dbReference type="InterPro" id="IPR008930">
    <property type="entry name" value="Terpenoid_cyclase/PrenylTrfase"/>
</dbReference>
<evidence type="ECO:0000259" key="1">
    <source>
        <dbReference type="SMART" id="SM01360"/>
    </source>
</evidence>
<name>A0A365XUC3_9BACT</name>
<accession>A0A365XUC3</accession>
<protein>
    <recommendedName>
        <fullName evidence="1">Alpha-2-macroglobulin domain-containing protein</fullName>
    </recommendedName>
</protein>
<dbReference type="InterPro" id="IPR041246">
    <property type="entry name" value="Bact_MG10"/>
</dbReference>
<dbReference type="SUPFAM" id="SSF56935">
    <property type="entry name" value="Porins"/>
    <property type="match status" value="1"/>
</dbReference>
<dbReference type="EMBL" id="QFFJ01000002">
    <property type="protein sequence ID" value="RBL89621.1"/>
    <property type="molecule type" value="Genomic_DNA"/>
</dbReference>
<keyword evidence="3" id="KW-1185">Reference proteome</keyword>
<evidence type="ECO:0000313" key="2">
    <source>
        <dbReference type="EMBL" id="RBL89621.1"/>
    </source>
</evidence>
<proteinExistence type="predicted"/>
<dbReference type="GO" id="GO:0004866">
    <property type="term" value="F:endopeptidase inhibitor activity"/>
    <property type="evidence" value="ECO:0007669"/>
    <property type="project" value="InterPro"/>
</dbReference>
<feature type="domain" description="Alpha-2-macroglobulin" evidence="1">
    <location>
        <begin position="1267"/>
        <end position="1356"/>
    </location>
</feature>
<dbReference type="PANTHER" id="PTHR40094:SF1">
    <property type="entry name" value="UBIQUITIN DOMAIN-CONTAINING PROTEIN"/>
    <property type="match status" value="1"/>
</dbReference>
<evidence type="ECO:0000313" key="3">
    <source>
        <dbReference type="Proteomes" id="UP000253410"/>
    </source>
</evidence>
<gene>
    <name evidence="2" type="ORF">DF182_24265</name>
</gene>
<sequence>MLTTSPQRSPLHHLYRLTDDEARLLYRKSPLRQKGSYEKLLHTPAGTFPATASFPTILPPGNYLEVYAQQTNLSYVFRPVANVRCKFINNGNDLAILVHDIQGKTIANADVQLQHKKIPFDATTQTYRLRHYKRTGILEVKYNEVLNFFDLSQQINKQPRRKSFLQRLFSRKQHRRHSDYFYGFSYRTPSESNYAGFLALNKPKYKPGDTVRLKAFIRHRKNGVVNTPLLLRLSDNHRDIDTILTTLQPYRPGGYEYQFVLSDSLDIDLDEKYLLTIEAGPNRPIAEDDDEGDDRKIAFKRKVMVRQTFEYEEYELSTVTFRARADHSRHTRGTPVAVYLKATDENNLSVMDGRVKLWATKSVVNRTFQPVVFVPDTLWYREVNLEPSGETKVAIPDSIFPAASLDYEISCQFLSASNEAQYHNLIQHYEYKQEEIRLTRKADSLEINSLFAGKSVSDKGSLLIRNTAGDTIQLTNISLPAKIPLHPFANTYTVKATQASATYNDLAGNDEISCQTSRTHDSVFVEIQNRFHLPFWYSIYAGNKIVNSGYGHAPLSWKAATTTLQNYTVSIQYIWNDQVTERSFTAVYADKLLNVNIQSPLTIFPGQTTRLSVHVRDMEGRPVKDADITAYGLTTKFENLQPPSIPYAGKLYPRKGIYSSYADHLRSISSGTQPLNWERWKKDMAIDTSTYYRFLHPDGVFSLSEPVDNGLTQIAPFIIVDGQPQRILYLWIDDSPAYLDWADIKPSYSFPVSHGFHHLHIRTPYKVITIDSVYTANGRKTFLSMDINKPGPYVTIKPATPLISKDESFSLSRYLGVFTNIQPSTYLEQSGRVLPFPSRRYNSYRYVWPLTNNIANYRVQGDYSQPFTPETGYVFSISKGLIKEKTFDSKHFFTFIGSNNAYQPPLLETAITESTMDSLWRDYKDNYKMGGTLQSTITQQTTSKAALSLQMDTSFSQHKVKQLFLYRYDDPSFYAIHSPENLRFSELIPGWYRVLILLRGNRYLLQDSLFVQAGGTTWHQLHSTPVLPADIVSRSLAEEVWRRPDVFSRYDNETNFPGTFNNQYMNNQSLRRTVTGLITDEENRPIPGVSIQLNGTNVGTVSDPEGRFMMNVTPYGTLRISTVGFISQEIQLDEQDFHRVVLTASQQALQEVVVTGYATVKRKMLTGASIGSLEGRVAGISIRGTSSNSSGNPLIIIDGVPYQGDLASIDPSLIGNISVLKSEAAVALYGSSAASGAIIIVSGKANRDSLTIPTTRSSLRQRFRDDAFWQPRLRTNEKGETSFDVTFPDDITNWQTFAIAVTDNQQAGTASTQIKAFQPLTTNLAIPAFAIAGDTMHVIGKILNYTPDSSTLDRRFYVNDKLLLQGNTGVKDSHLDTMAVTIPVADSISLKYTIQGPDNFMDGERRAIPIFPQGVKEATGNFLALRKDTSFSLTVTDTSALRIHATNGMVSVFLDEIVQLKDYEYNCNEQMASKLIALLQEKQLRPLLGQTFEGEKNIRQLIRALTDNQGRNGLWGWWNKSEALYWISGHVIKALLMAEANGYTTHLNKQALIDYQVFLLGSEPNRNKLTILETLQELGSKVDYHRYLDTIGTAGLSSYDQLRLLYLKVRAGDTVNTNQLLRQSQRSMVGNLYWGEENNQLLSNNIMHTLLVYKILRQQKGQDDYLESIREWLMEQRAPGYWRNTFESASILETILPDLLKSRQPLTATLTLNGKTITSFPYDTVLKPAQSMQISKRGNMNIYFSSWQEHWNPAPEKVSRQFEVSSSLLNNGVPQTRLTAGTGVVLSVEVNAAADAEYVMIEIPIPAGCSYASKSQSWLHDEVHREHFKNKVSIFCNRLSKGKHTFKVDLMPRYNGTYHLNPAKASMMYFPVFFGRTGMKQVVITGK</sequence>